<dbReference type="Gene3D" id="6.10.250.690">
    <property type="match status" value="1"/>
</dbReference>
<evidence type="ECO:0000256" key="1">
    <source>
        <dbReference type="ARBA" id="ARBA00023015"/>
    </source>
</evidence>
<dbReference type="InterPro" id="IPR016032">
    <property type="entry name" value="Sig_transdc_resp-reg_C-effctor"/>
</dbReference>
<dbReference type="SUPFAM" id="SSF52172">
    <property type="entry name" value="CheY-like"/>
    <property type="match status" value="1"/>
</dbReference>
<feature type="modified residue" description="4-aspartylphosphate" evidence="4">
    <location>
        <position position="55"/>
    </location>
</feature>
<dbReference type="InterPro" id="IPR036388">
    <property type="entry name" value="WH-like_DNA-bd_sf"/>
</dbReference>
<proteinExistence type="predicted"/>
<dbReference type="InterPro" id="IPR011006">
    <property type="entry name" value="CheY-like_superfamily"/>
</dbReference>
<evidence type="ECO:0000256" key="5">
    <source>
        <dbReference type="PROSITE-ProRule" id="PRU01091"/>
    </source>
</evidence>
<dbReference type="Pfam" id="PF00486">
    <property type="entry name" value="Trans_reg_C"/>
    <property type="match status" value="1"/>
</dbReference>
<keyword evidence="3" id="KW-0804">Transcription</keyword>
<feature type="DNA-binding region" description="OmpR/PhoB-type" evidence="5">
    <location>
        <begin position="126"/>
        <end position="222"/>
    </location>
</feature>
<dbReference type="SMART" id="SM00448">
    <property type="entry name" value="REC"/>
    <property type="match status" value="1"/>
</dbReference>
<dbReference type="PANTHER" id="PTHR48111:SF67">
    <property type="entry name" value="TRANSCRIPTIONAL REGULATORY PROTEIN TCTD"/>
    <property type="match status" value="1"/>
</dbReference>
<accession>A0ABU8RFL1</accession>
<dbReference type="PROSITE" id="PS51755">
    <property type="entry name" value="OMPR_PHOB"/>
    <property type="match status" value="1"/>
</dbReference>
<feature type="domain" description="OmpR/PhoB-type" evidence="7">
    <location>
        <begin position="126"/>
        <end position="222"/>
    </location>
</feature>
<evidence type="ECO:0000256" key="4">
    <source>
        <dbReference type="PROSITE-ProRule" id="PRU00169"/>
    </source>
</evidence>
<comment type="caution">
    <text evidence="8">The sequence shown here is derived from an EMBL/GenBank/DDBJ whole genome shotgun (WGS) entry which is preliminary data.</text>
</comment>
<evidence type="ECO:0000259" key="6">
    <source>
        <dbReference type="PROSITE" id="PS50110"/>
    </source>
</evidence>
<dbReference type="CDD" id="cd00383">
    <property type="entry name" value="trans_reg_C"/>
    <property type="match status" value="1"/>
</dbReference>
<name>A0ABU8RFL1_9ACTN</name>
<dbReference type="Proteomes" id="UP001387100">
    <property type="component" value="Unassembled WGS sequence"/>
</dbReference>
<dbReference type="InterPro" id="IPR039420">
    <property type="entry name" value="WalR-like"/>
</dbReference>
<evidence type="ECO:0000259" key="7">
    <source>
        <dbReference type="PROSITE" id="PS51755"/>
    </source>
</evidence>
<dbReference type="PROSITE" id="PS50110">
    <property type="entry name" value="RESPONSE_REGULATORY"/>
    <property type="match status" value="1"/>
</dbReference>
<protein>
    <submittedName>
        <fullName evidence="8">Response regulator transcription factor</fullName>
    </submittedName>
</protein>
<dbReference type="RefSeq" id="WP_339573210.1">
    <property type="nucleotide sequence ID" value="NZ_JBBIAA010000001.1"/>
</dbReference>
<dbReference type="PANTHER" id="PTHR48111">
    <property type="entry name" value="REGULATOR OF RPOS"/>
    <property type="match status" value="1"/>
</dbReference>
<evidence type="ECO:0000313" key="8">
    <source>
        <dbReference type="EMBL" id="MEJ5943818.1"/>
    </source>
</evidence>
<organism evidence="8 9">
    <name type="scientific">Pseudokineococcus basanitobsidens</name>
    <dbReference type="NCBI Taxonomy" id="1926649"/>
    <lineage>
        <taxon>Bacteria</taxon>
        <taxon>Bacillati</taxon>
        <taxon>Actinomycetota</taxon>
        <taxon>Actinomycetes</taxon>
        <taxon>Kineosporiales</taxon>
        <taxon>Kineosporiaceae</taxon>
        <taxon>Pseudokineococcus</taxon>
    </lineage>
</organism>
<keyword evidence="1" id="KW-0805">Transcription regulation</keyword>
<sequence>MPAVARVLLVEDDDAIRTAVVGALEDAGLVVRGLVDGGALEAELDTFRPDLVVLDWMLPGRPGSALVRVVRARTDAGVVMLTALDALADRVSAFGAGVDDYVVKPFAMAELVLRLQALLRRLGRLPSTVEVGDLVLDEGAGVVTRAGHPLDLTATERRLLAFLVAHRGRTASTTQILTQVWGYDDYADNLVQVHVSALRRKIEAHGPRLIHTVRGVGYVLRAA</sequence>
<keyword evidence="9" id="KW-1185">Reference proteome</keyword>
<gene>
    <name evidence="8" type="ORF">WDZ17_00730</name>
</gene>
<keyword evidence="2 5" id="KW-0238">DNA-binding</keyword>
<dbReference type="SUPFAM" id="SSF46894">
    <property type="entry name" value="C-terminal effector domain of the bipartite response regulators"/>
    <property type="match status" value="1"/>
</dbReference>
<dbReference type="Gene3D" id="1.10.10.10">
    <property type="entry name" value="Winged helix-like DNA-binding domain superfamily/Winged helix DNA-binding domain"/>
    <property type="match status" value="1"/>
</dbReference>
<reference evidence="8 9" key="1">
    <citation type="journal article" date="2017" name="Int. J. Syst. Evol. Microbiol.">
        <title>Pseudokineococcus basanitobsidens sp. nov., isolated from volcanic rock.</title>
        <authorList>
            <person name="Lee D.W."/>
            <person name="Park M.Y."/>
            <person name="Kim J.J."/>
            <person name="Kim B.S."/>
        </authorList>
    </citation>
    <scope>NUCLEOTIDE SEQUENCE [LARGE SCALE GENOMIC DNA]</scope>
    <source>
        <strain evidence="8 9">DSM 103726</strain>
    </source>
</reference>
<evidence type="ECO:0000256" key="3">
    <source>
        <dbReference type="ARBA" id="ARBA00023163"/>
    </source>
</evidence>
<dbReference type="Pfam" id="PF00072">
    <property type="entry name" value="Response_reg"/>
    <property type="match status" value="1"/>
</dbReference>
<evidence type="ECO:0000313" key="9">
    <source>
        <dbReference type="Proteomes" id="UP001387100"/>
    </source>
</evidence>
<dbReference type="InterPro" id="IPR001789">
    <property type="entry name" value="Sig_transdc_resp-reg_receiver"/>
</dbReference>
<evidence type="ECO:0000256" key="2">
    <source>
        <dbReference type="ARBA" id="ARBA00023125"/>
    </source>
</evidence>
<dbReference type="CDD" id="cd17574">
    <property type="entry name" value="REC_OmpR"/>
    <property type="match status" value="1"/>
</dbReference>
<keyword evidence="4" id="KW-0597">Phosphoprotein</keyword>
<feature type="domain" description="Response regulatory" evidence="6">
    <location>
        <begin position="6"/>
        <end position="119"/>
    </location>
</feature>
<dbReference type="InterPro" id="IPR001867">
    <property type="entry name" value="OmpR/PhoB-type_DNA-bd"/>
</dbReference>
<dbReference type="Gene3D" id="3.40.50.2300">
    <property type="match status" value="1"/>
</dbReference>
<dbReference type="SMART" id="SM00862">
    <property type="entry name" value="Trans_reg_C"/>
    <property type="match status" value="1"/>
</dbReference>
<dbReference type="EMBL" id="JBBIAA010000001">
    <property type="protein sequence ID" value="MEJ5943818.1"/>
    <property type="molecule type" value="Genomic_DNA"/>
</dbReference>